<evidence type="ECO:0000313" key="1">
    <source>
        <dbReference type="EMBL" id="CAG8760787.1"/>
    </source>
</evidence>
<gene>
    <name evidence="1" type="ORF">CPELLU_LOCUS15288</name>
</gene>
<name>A0A9N9J120_9GLOM</name>
<comment type="caution">
    <text evidence="1">The sequence shown here is derived from an EMBL/GenBank/DDBJ whole genome shotgun (WGS) entry which is preliminary data.</text>
</comment>
<accession>A0A9N9J120</accession>
<evidence type="ECO:0000313" key="2">
    <source>
        <dbReference type="Proteomes" id="UP000789759"/>
    </source>
</evidence>
<dbReference type="EMBL" id="CAJVQA010019821">
    <property type="protein sequence ID" value="CAG8760787.1"/>
    <property type="molecule type" value="Genomic_DNA"/>
</dbReference>
<dbReference type="Proteomes" id="UP000789759">
    <property type="component" value="Unassembled WGS sequence"/>
</dbReference>
<feature type="non-terminal residue" evidence="1">
    <location>
        <position position="1"/>
    </location>
</feature>
<protein>
    <submittedName>
        <fullName evidence="1">17314_t:CDS:1</fullName>
    </submittedName>
</protein>
<dbReference type="AlphaFoldDB" id="A0A9N9J120"/>
<keyword evidence="2" id="KW-1185">Reference proteome</keyword>
<organism evidence="1 2">
    <name type="scientific">Cetraspora pellucida</name>
    <dbReference type="NCBI Taxonomy" id="1433469"/>
    <lineage>
        <taxon>Eukaryota</taxon>
        <taxon>Fungi</taxon>
        <taxon>Fungi incertae sedis</taxon>
        <taxon>Mucoromycota</taxon>
        <taxon>Glomeromycotina</taxon>
        <taxon>Glomeromycetes</taxon>
        <taxon>Diversisporales</taxon>
        <taxon>Gigasporaceae</taxon>
        <taxon>Cetraspora</taxon>
    </lineage>
</organism>
<sequence>TANEKLHGKTWWNLKLVSPATIVQIIEVIVDKVLPRSIDDRSLDLPTRQI</sequence>
<reference evidence="1" key="1">
    <citation type="submission" date="2021-06" db="EMBL/GenBank/DDBJ databases">
        <authorList>
            <person name="Kallberg Y."/>
            <person name="Tangrot J."/>
            <person name="Rosling A."/>
        </authorList>
    </citation>
    <scope>NUCLEOTIDE SEQUENCE</scope>
    <source>
        <strain evidence="1">FL966</strain>
    </source>
</reference>
<proteinExistence type="predicted"/>